<keyword evidence="2" id="KW-0812">Transmembrane</keyword>
<gene>
    <name evidence="3" type="ORF">J2S90_002557</name>
    <name evidence="4" type="ORF">J2S93_000081</name>
</gene>
<sequence length="261" mass="28417">MSDDIKYEYKSVQTMRGLENRSIAKTQKEGAWELVGQTQGTLRTTLNFRRVKPETLLSKAWDVFRGLGPGKQRAVAAAVAVILLLSAVGIGIAASHSKGDTSAENTVATSTKSGTVNETPTRSSTPTPSGKIDQVITAENNKELAALLKVGDYCDASMAQFAARYQDQKIEFDGSIANMQKHEKYDTRYDILLGPGDAGPNTGVGPAFKYDNVNMFDLNLTGTNPPSYVSEGDKFRFTAKVGTYNPKQCLFFLTPISTRLR</sequence>
<feature type="compositionally biased region" description="Polar residues" evidence="1">
    <location>
        <begin position="100"/>
        <end position="118"/>
    </location>
</feature>
<feature type="transmembrane region" description="Helical" evidence="2">
    <location>
        <begin position="74"/>
        <end position="94"/>
    </location>
</feature>
<evidence type="ECO:0000313" key="3">
    <source>
        <dbReference type="EMBL" id="MDP9905586.1"/>
    </source>
</evidence>
<feature type="region of interest" description="Disordered" evidence="1">
    <location>
        <begin position="97"/>
        <end position="132"/>
    </location>
</feature>
<evidence type="ECO:0000313" key="5">
    <source>
        <dbReference type="Proteomes" id="UP001230951"/>
    </source>
</evidence>
<accession>A0AAW8DHX1</accession>
<organism evidence="3 6">
    <name type="scientific">Arthrobacter bambusae</name>
    <dbReference type="NCBI Taxonomy" id="1338426"/>
    <lineage>
        <taxon>Bacteria</taxon>
        <taxon>Bacillati</taxon>
        <taxon>Actinomycetota</taxon>
        <taxon>Actinomycetes</taxon>
        <taxon>Micrococcales</taxon>
        <taxon>Micrococcaceae</taxon>
        <taxon>Arthrobacter</taxon>
    </lineage>
</organism>
<evidence type="ECO:0000256" key="2">
    <source>
        <dbReference type="SAM" id="Phobius"/>
    </source>
</evidence>
<keyword evidence="2" id="KW-0472">Membrane</keyword>
<dbReference type="RefSeq" id="WP_306961712.1">
    <property type="nucleotide sequence ID" value="NZ_JAUSRG010000006.1"/>
</dbReference>
<comment type="caution">
    <text evidence="3">The sequence shown here is derived from an EMBL/GenBank/DDBJ whole genome shotgun (WGS) entry which is preliminary data.</text>
</comment>
<evidence type="ECO:0000256" key="1">
    <source>
        <dbReference type="SAM" id="MobiDB-lite"/>
    </source>
</evidence>
<dbReference type="AlphaFoldDB" id="A0AAW8DHX1"/>
<dbReference type="Pfam" id="PF16127">
    <property type="entry name" value="DUF4839"/>
    <property type="match status" value="1"/>
</dbReference>
<keyword evidence="5" id="KW-1185">Reference proteome</keyword>
<feature type="compositionally biased region" description="Low complexity" evidence="1">
    <location>
        <begin position="119"/>
        <end position="129"/>
    </location>
</feature>
<reference evidence="3 5" key="1">
    <citation type="submission" date="2023-07" db="EMBL/GenBank/DDBJ databases">
        <title>Sorghum-associated microbial communities from plants grown in Nebraska, USA.</title>
        <authorList>
            <person name="Schachtman D."/>
        </authorList>
    </citation>
    <scope>NUCLEOTIDE SEQUENCE</scope>
    <source>
        <strain evidence="3">DS1006</strain>
        <strain evidence="4 5">DS1016</strain>
    </source>
</reference>
<dbReference type="EMBL" id="JAUSTF010000001">
    <property type="protein sequence ID" value="MDQ0178674.1"/>
    <property type="molecule type" value="Genomic_DNA"/>
</dbReference>
<evidence type="ECO:0000313" key="4">
    <source>
        <dbReference type="EMBL" id="MDQ0178674.1"/>
    </source>
</evidence>
<name>A0AAW8DHX1_9MICC</name>
<evidence type="ECO:0000313" key="6">
    <source>
        <dbReference type="Proteomes" id="UP001242995"/>
    </source>
</evidence>
<keyword evidence="2" id="KW-1133">Transmembrane helix</keyword>
<dbReference type="InterPro" id="IPR032290">
    <property type="entry name" value="DUF4839"/>
</dbReference>
<dbReference type="Proteomes" id="UP001230951">
    <property type="component" value="Unassembled WGS sequence"/>
</dbReference>
<proteinExistence type="predicted"/>
<evidence type="ECO:0008006" key="7">
    <source>
        <dbReference type="Google" id="ProtNLM"/>
    </source>
</evidence>
<dbReference type="EMBL" id="JAUSRG010000006">
    <property type="protein sequence ID" value="MDP9905586.1"/>
    <property type="molecule type" value="Genomic_DNA"/>
</dbReference>
<dbReference type="Proteomes" id="UP001242995">
    <property type="component" value="Unassembled WGS sequence"/>
</dbReference>
<protein>
    <recommendedName>
        <fullName evidence="7">DUF4839 domain-containing protein</fullName>
    </recommendedName>
</protein>